<feature type="repeat" description="PPR" evidence="2">
    <location>
        <begin position="161"/>
        <end position="195"/>
    </location>
</feature>
<evidence type="ECO:0000313" key="4">
    <source>
        <dbReference type="Proteomes" id="UP000289340"/>
    </source>
</evidence>
<accession>A0A445JJA1</accession>
<organism evidence="3 4">
    <name type="scientific">Glycine soja</name>
    <name type="common">Wild soybean</name>
    <dbReference type="NCBI Taxonomy" id="3848"/>
    <lineage>
        <taxon>Eukaryota</taxon>
        <taxon>Viridiplantae</taxon>
        <taxon>Streptophyta</taxon>
        <taxon>Embryophyta</taxon>
        <taxon>Tracheophyta</taxon>
        <taxon>Spermatophyta</taxon>
        <taxon>Magnoliopsida</taxon>
        <taxon>eudicotyledons</taxon>
        <taxon>Gunneridae</taxon>
        <taxon>Pentapetalae</taxon>
        <taxon>rosids</taxon>
        <taxon>fabids</taxon>
        <taxon>Fabales</taxon>
        <taxon>Fabaceae</taxon>
        <taxon>Papilionoideae</taxon>
        <taxon>50 kb inversion clade</taxon>
        <taxon>NPAAA clade</taxon>
        <taxon>indigoferoid/millettioid clade</taxon>
        <taxon>Phaseoleae</taxon>
        <taxon>Glycine</taxon>
        <taxon>Glycine subgen. Soja</taxon>
    </lineage>
</organism>
<dbReference type="Pfam" id="PF12854">
    <property type="entry name" value="PPR_1"/>
    <property type="match status" value="1"/>
</dbReference>
<feature type="repeat" description="PPR" evidence="2">
    <location>
        <begin position="231"/>
        <end position="265"/>
    </location>
</feature>
<protein>
    <submittedName>
        <fullName evidence="3">Pentatricopeptide repeat-containing protein</fullName>
    </submittedName>
</protein>
<dbReference type="Pfam" id="PF01535">
    <property type="entry name" value="PPR"/>
    <property type="match status" value="2"/>
</dbReference>
<dbReference type="InterPro" id="IPR044578">
    <property type="entry name" value="BIR6-like"/>
</dbReference>
<reference evidence="3 4" key="1">
    <citation type="submission" date="2018-09" db="EMBL/GenBank/DDBJ databases">
        <title>A high-quality reference genome of wild soybean provides a powerful tool to mine soybean genomes.</title>
        <authorList>
            <person name="Xie M."/>
            <person name="Chung C.Y.L."/>
            <person name="Li M.-W."/>
            <person name="Wong F.-L."/>
            <person name="Chan T.-F."/>
            <person name="Lam H.-M."/>
        </authorList>
    </citation>
    <scope>NUCLEOTIDE SEQUENCE [LARGE SCALE GENOMIC DNA]</scope>
    <source>
        <strain evidence="4">cv. W05</strain>
        <tissue evidence="3">Hypocotyl of etiolated seedlings</tissue>
    </source>
</reference>
<dbReference type="AlphaFoldDB" id="A0A445JJA1"/>
<evidence type="ECO:0000313" key="3">
    <source>
        <dbReference type="EMBL" id="RZB98530.1"/>
    </source>
</evidence>
<name>A0A445JJA1_GLYSO</name>
<dbReference type="PANTHER" id="PTHR47003">
    <property type="entry name" value="OS01G0970900 PROTEIN"/>
    <property type="match status" value="1"/>
</dbReference>
<sequence length="475" mass="53382">MPHSVNFQLFLPFHTLKTKALPFSTLIDVLCSHLHQSNGSVEHSLSKVKPKLDSQSIIQVLNTCRDRPYQPQLGVRFFVWAGFQSGYRHSSYMYTKASNLLRIHHNPQIIRDVIESYEAEGSLVTVNMFREVLKLCKEAQLADMALWVLRKMEDTFNLHADTVMYNLVIRLCCKKGDIETALKLTSEMSSNGLCPDLITYMAIVEGFSNAGRSEEAYSVLKVMRLHGCSPNLVILSAILDGFCRSGSMERALELLDEMEKGGVCTPNVVTYTSVIQSFCKRGQWKEALDILDRMKAFGCHANHVTVFTLVESLCADGHVEQGYGLFDKFVVEHCVSYGDFYSSLVISLIRIKKLEEAEKLFKEMLAGDVRLDTLASSLLLKELCMKDRILDGFYLLEAIENKGCLSSIDSDIYSILLIGLCQRSHLKEATKLAKIMLKKSVLLQPPHKDAAIDILIKSGEKDLVNQLTGIHKKGL</sequence>
<dbReference type="PROSITE" id="PS51375">
    <property type="entry name" value="PPR"/>
    <property type="match status" value="4"/>
</dbReference>
<proteinExistence type="predicted"/>
<dbReference type="Pfam" id="PF13041">
    <property type="entry name" value="PPR_2"/>
    <property type="match status" value="2"/>
</dbReference>
<dbReference type="NCBIfam" id="TIGR00756">
    <property type="entry name" value="PPR"/>
    <property type="match status" value="5"/>
</dbReference>
<comment type="caution">
    <text evidence="3">The sequence shown here is derived from an EMBL/GenBank/DDBJ whole genome shotgun (WGS) entry which is preliminary data.</text>
</comment>
<dbReference type="GO" id="GO:0008380">
    <property type="term" value="P:RNA splicing"/>
    <property type="evidence" value="ECO:0007669"/>
    <property type="project" value="InterPro"/>
</dbReference>
<evidence type="ECO:0000256" key="1">
    <source>
        <dbReference type="ARBA" id="ARBA00022737"/>
    </source>
</evidence>
<dbReference type="Proteomes" id="UP000289340">
    <property type="component" value="Chromosome 8"/>
</dbReference>
<dbReference type="InterPro" id="IPR011990">
    <property type="entry name" value="TPR-like_helical_dom_sf"/>
</dbReference>
<keyword evidence="1" id="KW-0677">Repeat</keyword>
<gene>
    <name evidence="3" type="ORF">D0Y65_021449</name>
</gene>
<feature type="repeat" description="PPR" evidence="2">
    <location>
        <begin position="267"/>
        <end position="301"/>
    </location>
</feature>
<dbReference type="PANTHER" id="PTHR47003:SF11">
    <property type="entry name" value="PPR SUPERFAMILY PROTEIN"/>
    <property type="match status" value="1"/>
</dbReference>
<keyword evidence="4" id="KW-1185">Reference proteome</keyword>
<feature type="repeat" description="PPR" evidence="2">
    <location>
        <begin position="196"/>
        <end position="230"/>
    </location>
</feature>
<evidence type="ECO:0000256" key="2">
    <source>
        <dbReference type="PROSITE-ProRule" id="PRU00708"/>
    </source>
</evidence>
<dbReference type="InterPro" id="IPR002885">
    <property type="entry name" value="PPR_rpt"/>
</dbReference>
<dbReference type="EMBL" id="QZWG01000008">
    <property type="protein sequence ID" value="RZB98530.1"/>
    <property type="molecule type" value="Genomic_DNA"/>
</dbReference>
<dbReference type="Gene3D" id="1.25.40.10">
    <property type="entry name" value="Tetratricopeptide repeat domain"/>
    <property type="match status" value="4"/>
</dbReference>